<dbReference type="CDD" id="cd01167">
    <property type="entry name" value="bac_FRK"/>
    <property type="match status" value="1"/>
</dbReference>
<dbReference type="InterPro" id="IPR011611">
    <property type="entry name" value="PfkB_dom"/>
</dbReference>
<keyword evidence="2" id="KW-0808">Transferase</keyword>
<keyword evidence="8" id="KW-1185">Reference proteome</keyword>
<dbReference type="PRINTS" id="PR00990">
    <property type="entry name" value="RIBOKINASE"/>
</dbReference>
<keyword evidence="4 7" id="KW-0418">Kinase</keyword>
<dbReference type="EMBL" id="QBKR01000042">
    <property type="protein sequence ID" value="PTX49145.1"/>
    <property type="molecule type" value="Genomic_DNA"/>
</dbReference>
<comment type="similarity">
    <text evidence="1">Belongs to the carbohydrate kinase PfkB family.</text>
</comment>
<organism evidence="7 8">
    <name type="scientific">Melghirimyces profundicolus</name>
    <dbReference type="NCBI Taxonomy" id="1242148"/>
    <lineage>
        <taxon>Bacteria</taxon>
        <taxon>Bacillati</taxon>
        <taxon>Bacillota</taxon>
        <taxon>Bacilli</taxon>
        <taxon>Bacillales</taxon>
        <taxon>Thermoactinomycetaceae</taxon>
        <taxon>Melghirimyces</taxon>
    </lineage>
</organism>
<evidence type="ECO:0000313" key="8">
    <source>
        <dbReference type="Proteomes" id="UP000244240"/>
    </source>
</evidence>
<dbReference type="InterPro" id="IPR002173">
    <property type="entry name" value="Carboh/pur_kinase_PfkB_CS"/>
</dbReference>
<dbReference type="AlphaFoldDB" id="A0A2T6AZA1"/>
<dbReference type="PANTHER" id="PTHR43085:SF1">
    <property type="entry name" value="PSEUDOURIDINE KINASE-RELATED"/>
    <property type="match status" value="1"/>
</dbReference>
<evidence type="ECO:0000256" key="4">
    <source>
        <dbReference type="ARBA" id="ARBA00022777"/>
    </source>
</evidence>
<dbReference type="SUPFAM" id="SSF53613">
    <property type="entry name" value="Ribokinase-like"/>
    <property type="match status" value="1"/>
</dbReference>
<evidence type="ECO:0000256" key="2">
    <source>
        <dbReference type="ARBA" id="ARBA00022679"/>
    </source>
</evidence>
<dbReference type="GO" id="GO:0005524">
    <property type="term" value="F:ATP binding"/>
    <property type="evidence" value="ECO:0007669"/>
    <property type="project" value="UniProtKB-KW"/>
</dbReference>
<proteinExistence type="inferred from homology"/>
<dbReference type="Gene3D" id="3.40.1190.20">
    <property type="match status" value="1"/>
</dbReference>
<accession>A0A2T6AZA1</accession>
<evidence type="ECO:0000256" key="5">
    <source>
        <dbReference type="ARBA" id="ARBA00022840"/>
    </source>
</evidence>
<evidence type="ECO:0000256" key="1">
    <source>
        <dbReference type="ARBA" id="ARBA00010688"/>
    </source>
</evidence>
<dbReference type="PANTHER" id="PTHR43085">
    <property type="entry name" value="HEXOKINASE FAMILY MEMBER"/>
    <property type="match status" value="1"/>
</dbReference>
<dbReference type="GO" id="GO:0008865">
    <property type="term" value="F:fructokinase activity"/>
    <property type="evidence" value="ECO:0007669"/>
    <property type="project" value="UniProtKB-ARBA"/>
</dbReference>
<evidence type="ECO:0000259" key="6">
    <source>
        <dbReference type="Pfam" id="PF00294"/>
    </source>
</evidence>
<dbReference type="InterPro" id="IPR050306">
    <property type="entry name" value="PfkB_Carbo_kinase"/>
</dbReference>
<protein>
    <submittedName>
        <fullName evidence="7">Fructokinase</fullName>
    </submittedName>
</protein>
<keyword evidence="3" id="KW-0547">Nucleotide-binding</keyword>
<evidence type="ECO:0000256" key="3">
    <source>
        <dbReference type="ARBA" id="ARBA00022741"/>
    </source>
</evidence>
<dbReference type="Pfam" id="PF00294">
    <property type="entry name" value="PfkB"/>
    <property type="match status" value="1"/>
</dbReference>
<dbReference type="InterPro" id="IPR029056">
    <property type="entry name" value="Ribokinase-like"/>
</dbReference>
<dbReference type="InterPro" id="IPR002139">
    <property type="entry name" value="Ribo/fructo_kinase"/>
</dbReference>
<dbReference type="Proteomes" id="UP000244240">
    <property type="component" value="Unassembled WGS sequence"/>
</dbReference>
<gene>
    <name evidence="7" type="ORF">C8P63_1422</name>
</gene>
<feature type="domain" description="Carbohydrate kinase PfkB" evidence="6">
    <location>
        <begin position="4"/>
        <end position="314"/>
    </location>
</feature>
<dbReference type="RefSeq" id="WP_170109746.1">
    <property type="nucleotide sequence ID" value="NZ_QBKR01000042.1"/>
</dbReference>
<sequence>MIPVITLGEALIDFIPVNPGDTLAEAPAFSRQAGGAPANVAVQVARLGGKARFIGKVGADAFGYFLEKTLKKEGVDTSCLLKTEEARTALAFVSRVEEDENPFTFYRDPAADQLLKPEEVNPKALGARAIFHFGSVSLSSEPSGSATRQAVKIAREKGALISFDPNIRPPLWTSMKVAREEIQSLLPQAHLVKISRSELFALTDQNGRNPEVLAKQLRETHDIPLLIVSLGATGCLYVSAHGSGTIPAPRVEVVDPTGAGDSLTGSLLYRISREDLSPNEFMRNLTDAAWLEDQLRFAVTVASHSITRQGAIASYAGQADLESLGLSE</sequence>
<evidence type="ECO:0000313" key="7">
    <source>
        <dbReference type="EMBL" id="PTX49145.1"/>
    </source>
</evidence>
<comment type="caution">
    <text evidence="7">The sequence shown here is derived from an EMBL/GenBank/DDBJ whole genome shotgun (WGS) entry which is preliminary data.</text>
</comment>
<reference evidence="7 8" key="1">
    <citation type="submission" date="2018-04" db="EMBL/GenBank/DDBJ databases">
        <title>Genomic Encyclopedia of Archaeal and Bacterial Type Strains, Phase II (KMG-II): from individual species to whole genera.</title>
        <authorList>
            <person name="Goeker M."/>
        </authorList>
    </citation>
    <scope>NUCLEOTIDE SEQUENCE [LARGE SCALE GENOMIC DNA]</scope>
    <source>
        <strain evidence="7 8">DSM 45787</strain>
    </source>
</reference>
<name>A0A2T6AZA1_9BACL</name>
<dbReference type="GO" id="GO:0006000">
    <property type="term" value="P:fructose metabolic process"/>
    <property type="evidence" value="ECO:0007669"/>
    <property type="project" value="UniProtKB-ARBA"/>
</dbReference>
<dbReference type="PROSITE" id="PS00583">
    <property type="entry name" value="PFKB_KINASES_1"/>
    <property type="match status" value="1"/>
</dbReference>
<keyword evidence="5" id="KW-0067">ATP-binding</keyword>